<feature type="compositionally biased region" description="Basic and acidic residues" evidence="5">
    <location>
        <begin position="1"/>
        <end position="10"/>
    </location>
</feature>
<evidence type="ECO:0000256" key="2">
    <source>
        <dbReference type="ARBA" id="ARBA00022692"/>
    </source>
</evidence>
<dbReference type="PANTHER" id="PTHR23051">
    <property type="entry name" value="SOLUTE CARRIER FAMILY 35, MEMBER F5"/>
    <property type="match status" value="1"/>
</dbReference>
<feature type="transmembrane region" description="Helical" evidence="6">
    <location>
        <begin position="51"/>
        <end position="76"/>
    </location>
</feature>
<evidence type="ECO:0000256" key="4">
    <source>
        <dbReference type="ARBA" id="ARBA00023136"/>
    </source>
</evidence>
<keyword evidence="4 6" id="KW-0472">Membrane</keyword>
<dbReference type="eggNOG" id="KOG2765">
    <property type="taxonomic scope" value="Eukaryota"/>
</dbReference>
<dbReference type="PANTHER" id="PTHR23051:SF0">
    <property type="entry name" value="SOLUTE CARRIER FAMILY 35 MEMBER F5"/>
    <property type="match status" value="1"/>
</dbReference>
<keyword evidence="2 6" id="KW-0812">Transmembrane</keyword>
<protein>
    <submittedName>
        <fullName evidence="7">Uncharacterized protein</fullName>
    </submittedName>
</protein>
<feature type="non-terminal residue" evidence="7">
    <location>
        <position position="120"/>
    </location>
</feature>
<feature type="region of interest" description="Disordered" evidence="5">
    <location>
        <begin position="1"/>
        <end position="43"/>
    </location>
</feature>
<organism evidence="7 8">
    <name type="scientific">Sphaeroforma arctica JP610</name>
    <dbReference type="NCBI Taxonomy" id="667725"/>
    <lineage>
        <taxon>Eukaryota</taxon>
        <taxon>Ichthyosporea</taxon>
        <taxon>Ichthyophonida</taxon>
        <taxon>Sphaeroforma</taxon>
    </lineage>
</organism>
<evidence type="ECO:0000313" key="7">
    <source>
        <dbReference type="EMBL" id="KNC73819.1"/>
    </source>
</evidence>
<dbReference type="AlphaFoldDB" id="A0A0L0FAP4"/>
<comment type="subcellular location">
    <subcellularLocation>
        <location evidence="1">Membrane</location>
        <topology evidence="1">Multi-pass membrane protein</topology>
    </subcellularLocation>
</comment>
<accession>A0A0L0FAP4</accession>
<sequence>MSDTDDRKMAGDYSLSDTAAPDHGRSAHNYTTRTPSAPIVSPRSSACTPRYLVGLVFLAFVVIIWVGSSWLMKFIYSSGETSFNKPFFLSYYNASMFSVYLLGFVWRPQWRANWPTREEF</sequence>
<evidence type="ECO:0000256" key="1">
    <source>
        <dbReference type="ARBA" id="ARBA00004141"/>
    </source>
</evidence>
<dbReference type="Proteomes" id="UP000054560">
    <property type="component" value="Unassembled WGS sequence"/>
</dbReference>
<evidence type="ECO:0000256" key="3">
    <source>
        <dbReference type="ARBA" id="ARBA00022989"/>
    </source>
</evidence>
<dbReference type="EMBL" id="KQ245110">
    <property type="protein sequence ID" value="KNC73819.1"/>
    <property type="molecule type" value="Genomic_DNA"/>
</dbReference>
<dbReference type="OrthoDB" id="10041630at2759"/>
<proteinExistence type="predicted"/>
<dbReference type="GO" id="GO:0016020">
    <property type="term" value="C:membrane"/>
    <property type="evidence" value="ECO:0007669"/>
    <property type="project" value="UniProtKB-SubCell"/>
</dbReference>
<feature type="transmembrane region" description="Helical" evidence="6">
    <location>
        <begin position="88"/>
        <end position="106"/>
    </location>
</feature>
<evidence type="ECO:0000256" key="6">
    <source>
        <dbReference type="SAM" id="Phobius"/>
    </source>
</evidence>
<dbReference type="RefSeq" id="XP_014147721.1">
    <property type="nucleotide sequence ID" value="XM_014292246.1"/>
</dbReference>
<evidence type="ECO:0000256" key="5">
    <source>
        <dbReference type="SAM" id="MobiDB-lite"/>
    </source>
</evidence>
<dbReference type="GeneID" id="25914128"/>
<reference evidence="7 8" key="1">
    <citation type="submission" date="2011-02" db="EMBL/GenBank/DDBJ databases">
        <title>The Genome Sequence of Sphaeroforma arctica JP610.</title>
        <authorList>
            <consortium name="The Broad Institute Genome Sequencing Platform"/>
            <person name="Russ C."/>
            <person name="Cuomo C."/>
            <person name="Young S.K."/>
            <person name="Zeng Q."/>
            <person name="Gargeya S."/>
            <person name="Alvarado L."/>
            <person name="Berlin A."/>
            <person name="Chapman S.B."/>
            <person name="Chen Z."/>
            <person name="Freedman E."/>
            <person name="Gellesch M."/>
            <person name="Goldberg J."/>
            <person name="Griggs A."/>
            <person name="Gujja S."/>
            <person name="Heilman E."/>
            <person name="Heiman D."/>
            <person name="Howarth C."/>
            <person name="Mehta T."/>
            <person name="Neiman D."/>
            <person name="Pearson M."/>
            <person name="Roberts A."/>
            <person name="Saif S."/>
            <person name="Shea T."/>
            <person name="Shenoy N."/>
            <person name="Sisk P."/>
            <person name="Stolte C."/>
            <person name="Sykes S."/>
            <person name="White J."/>
            <person name="Yandava C."/>
            <person name="Burger G."/>
            <person name="Gray M.W."/>
            <person name="Holland P.W.H."/>
            <person name="King N."/>
            <person name="Lang F.B.F."/>
            <person name="Roger A.J."/>
            <person name="Ruiz-Trillo I."/>
            <person name="Haas B."/>
            <person name="Nusbaum C."/>
            <person name="Birren B."/>
        </authorList>
    </citation>
    <scope>NUCLEOTIDE SEQUENCE [LARGE SCALE GENOMIC DNA]</scope>
    <source>
        <strain evidence="7 8">JP610</strain>
    </source>
</reference>
<name>A0A0L0FAP4_9EUKA</name>
<gene>
    <name evidence="7" type="ORF">SARC_13624</name>
</gene>
<dbReference type="STRING" id="667725.A0A0L0FAP4"/>
<keyword evidence="3 6" id="KW-1133">Transmembrane helix</keyword>
<keyword evidence="8" id="KW-1185">Reference proteome</keyword>
<evidence type="ECO:0000313" key="8">
    <source>
        <dbReference type="Proteomes" id="UP000054560"/>
    </source>
</evidence>